<protein>
    <submittedName>
        <fullName evidence="1">Uncharacterized protein</fullName>
    </submittedName>
</protein>
<proteinExistence type="predicted"/>
<gene>
    <name evidence="1" type="ORF">DPEC_G00274320</name>
</gene>
<dbReference type="Proteomes" id="UP001157502">
    <property type="component" value="Chromosome 25"/>
</dbReference>
<keyword evidence="2" id="KW-1185">Reference proteome</keyword>
<dbReference type="EMBL" id="CM055752">
    <property type="protein sequence ID" value="KAJ7992027.1"/>
    <property type="molecule type" value="Genomic_DNA"/>
</dbReference>
<accession>A0ACC2FL46</accession>
<evidence type="ECO:0000313" key="2">
    <source>
        <dbReference type="Proteomes" id="UP001157502"/>
    </source>
</evidence>
<evidence type="ECO:0000313" key="1">
    <source>
        <dbReference type="EMBL" id="KAJ7992027.1"/>
    </source>
</evidence>
<comment type="caution">
    <text evidence="1">The sequence shown here is derived from an EMBL/GenBank/DDBJ whole genome shotgun (WGS) entry which is preliminary data.</text>
</comment>
<reference evidence="1" key="1">
    <citation type="submission" date="2021-05" db="EMBL/GenBank/DDBJ databases">
        <authorList>
            <person name="Pan Q."/>
            <person name="Jouanno E."/>
            <person name="Zahm M."/>
            <person name="Klopp C."/>
            <person name="Cabau C."/>
            <person name="Louis A."/>
            <person name="Berthelot C."/>
            <person name="Parey E."/>
            <person name="Roest Crollius H."/>
            <person name="Montfort J."/>
            <person name="Robinson-Rechavi M."/>
            <person name="Bouchez O."/>
            <person name="Lampietro C."/>
            <person name="Lopez Roques C."/>
            <person name="Donnadieu C."/>
            <person name="Postlethwait J."/>
            <person name="Bobe J."/>
            <person name="Dillon D."/>
            <person name="Chandos A."/>
            <person name="von Hippel F."/>
            <person name="Guiguen Y."/>
        </authorList>
    </citation>
    <scope>NUCLEOTIDE SEQUENCE</scope>
    <source>
        <strain evidence="1">YG-Jan2019</strain>
    </source>
</reference>
<sequence>METLDGFQTADVWMQNVPLSPPCEAEDLMEGVNLETLLEDLIEPFKFNEVGTMTTTVKLDEQTQITPHWKELDLVTLLDVDDPITPNPKNIDLETLLDDVYNHMEFNDGLFELGLEADTQTGEITANEQSGQNQIRKRRRAKVPSDCDKQRKRGKRKQKTMETPVNDCIGSPVVTATMVTTHHPSGLLQITPPPTPSLYPSITPPFQPTVFHITQLSSTFSFSPALINSSGQRTYLLVPSQSLVPKNPTIQPLYPVDSAVAPDSMSSWTGERALRSSLASEVNVCAHPSMMRKRRRDDEAGSPGGKDPARSFSKNEVQSLLQQEVTSAVKQSDSKMESLLERVQRLECEPNFDITIRKLEAHIKKVKRRGDAALAYVKMLGASGVKVTQNPNASGPVDRTEINSGTSTVNLVGCESDDEEIAEHKKTMDGFRQNMMANSKKSMLPVQKQEEERNGSIQRTPPPVLSSSPIPCHPEPPVLSQVPKAEPTAIPVTSPDVTSPARSSPGPEASLAPVKIENSIKREESSPPPISSPPSPPPCVSDLLSRHPHLPSTPFPSSLPLEAASYSIPQKLFVELSRLQHPPSLVISWKVLETDPASPVMDSYSIYMSQESPRGSGLFPSWRNVGVVKALALPMVVTVTKYQFGITFVTVVGRDCYGRFGPYSDVTETVLSY</sequence>
<organism evidence="1 2">
    <name type="scientific">Dallia pectoralis</name>
    <name type="common">Alaska blackfish</name>
    <dbReference type="NCBI Taxonomy" id="75939"/>
    <lineage>
        <taxon>Eukaryota</taxon>
        <taxon>Metazoa</taxon>
        <taxon>Chordata</taxon>
        <taxon>Craniata</taxon>
        <taxon>Vertebrata</taxon>
        <taxon>Euteleostomi</taxon>
        <taxon>Actinopterygii</taxon>
        <taxon>Neopterygii</taxon>
        <taxon>Teleostei</taxon>
        <taxon>Protacanthopterygii</taxon>
        <taxon>Esociformes</taxon>
        <taxon>Umbridae</taxon>
        <taxon>Dallia</taxon>
    </lineage>
</organism>
<name>A0ACC2FL46_DALPE</name>